<keyword evidence="1" id="KW-0812">Transmembrane</keyword>
<sequence length="181" mass="19639">HEQGHEQGHQHDEEAWAPADGLERNLFTAAANVVIALGFSLLLGAAAMWRGKKLDWRSGLLWGLAGYVVFFVAPSLGLHPELPGTEAADLQLRQLWWLATVVCTAVGLALIFFNRRYAMKALAVVLIVAPHLIGAPLPDVHSALAPDELIHSFIIATTVSNAVFWLALGGLYGFFSQKLAH</sequence>
<gene>
    <name evidence="2" type="ORF">ENJ65_02480</name>
</gene>
<keyword evidence="1" id="KW-1133">Transmembrane helix</keyword>
<dbReference type="EMBL" id="DRNF01000158">
    <property type="protein sequence ID" value="HHJ80480.1"/>
    <property type="molecule type" value="Genomic_DNA"/>
</dbReference>
<name>A0A832N518_9GAMM</name>
<feature type="transmembrane region" description="Helical" evidence="1">
    <location>
        <begin position="59"/>
        <end position="76"/>
    </location>
</feature>
<dbReference type="NCBIfam" id="TIGR02458">
    <property type="entry name" value="CbtA"/>
    <property type="match status" value="1"/>
</dbReference>
<reference evidence="2" key="1">
    <citation type="journal article" date="2020" name="mSystems">
        <title>Genome- and Community-Level Interaction Insights into Carbon Utilization and Element Cycling Functions of Hydrothermarchaeota in Hydrothermal Sediment.</title>
        <authorList>
            <person name="Zhou Z."/>
            <person name="Liu Y."/>
            <person name="Xu W."/>
            <person name="Pan J."/>
            <person name="Luo Z.H."/>
            <person name="Li M."/>
        </authorList>
    </citation>
    <scope>NUCLEOTIDE SEQUENCE [LARGE SCALE GENOMIC DNA]</scope>
    <source>
        <strain evidence="2">HyVt-505</strain>
    </source>
</reference>
<feature type="transmembrane region" description="Helical" evidence="1">
    <location>
        <begin position="96"/>
        <end position="114"/>
    </location>
</feature>
<dbReference type="AlphaFoldDB" id="A0A832N518"/>
<comment type="caution">
    <text evidence="2">The sequence shown here is derived from an EMBL/GenBank/DDBJ whole genome shotgun (WGS) entry which is preliminary data.</text>
</comment>
<dbReference type="Proteomes" id="UP000885832">
    <property type="component" value="Unassembled WGS sequence"/>
</dbReference>
<accession>A0A832N518</accession>
<feature type="transmembrane region" description="Helical" evidence="1">
    <location>
        <begin position="26"/>
        <end position="47"/>
    </location>
</feature>
<dbReference type="InterPro" id="IPR012666">
    <property type="entry name" value="CbtA_put"/>
</dbReference>
<evidence type="ECO:0000313" key="2">
    <source>
        <dbReference type="EMBL" id="HHJ80480.1"/>
    </source>
</evidence>
<protein>
    <recommendedName>
        <fullName evidence="3">Cobalt transporter</fullName>
    </recommendedName>
</protein>
<proteinExistence type="predicted"/>
<feature type="non-terminal residue" evidence="2">
    <location>
        <position position="1"/>
    </location>
</feature>
<organism evidence="2">
    <name type="scientific">Candidatus Tenderia electrophaga</name>
    <dbReference type="NCBI Taxonomy" id="1748243"/>
    <lineage>
        <taxon>Bacteria</taxon>
        <taxon>Pseudomonadati</taxon>
        <taxon>Pseudomonadota</taxon>
        <taxon>Gammaproteobacteria</taxon>
        <taxon>Candidatus Tenderiales</taxon>
        <taxon>Candidatus Tenderiaceae</taxon>
        <taxon>Candidatus Tenderia</taxon>
    </lineage>
</organism>
<keyword evidence="1" id="KW-0472">Membrane</keyword>
<evidence type="ECO:0000256" key="1">
    <source>
        <dbReference type="SAM" id="Phobius"/>
    </source>
</evidence>
<feature type="transmembrane region" description="Helical" evidence="1">
    <location>
        <begin position="149"/>
        <end position="175"/>
    </location>
</feature>
<dbReference type="Pfam" id="PF09490">
    <property type="entry name" value="CbtA"/>
    <property type="match status" value="1"/>
</dbReference>
<feature type="transmembrane region" description="Helical" evidence="1">
    <location>
        <begin position="121"/>
        <end position="137"/>
    </location>
</feature>
<evidence type="ECO:0008006" key="3">
    <source>
        <dbReference type="Google" id="ProtNLM"/>
    </source>
</evidence>